<evidence type="ECO:0000313" key="1">
    <source>
        <dbReference type="EMBL" id="ASA20324.1"/>
    </source>
</evidence>
<sequence>MKGFTYDIDGAAQAVAQYNEIEYDGVMINREATLYIQREEKTMSETGNFGSWANGAKYTISTQQATYNNDAIEAALITDIIEDLYPESNDFIVILPDAPVGGSLYMQAIPGDTPSSTIVEIRLSFADQPFKHYNYQTADRSQVIRMFLDYWGQQKLPALDQWTDITDQFINPASGHWG</sequence>
<dbReference type="KEGG" id="pdh:B9T62_05620"/>
<accession>A0A2Z2K6C4</accession>
<name>A0A2Z2K6C4_9BACL</name>
<evidence type="ECO:0000313" key="2">
    <source>
        <dbReference type="Proteomes" id="UP000249890"/>
    </source>
</evidence>
<reference evidence="1 2" key="1">
    <citation type="submission" date="2017-06" db="EMBL/GenBank/DDBJ databases">
        <title>Complete genome sequence of Paenibacillus donghaensis KCTC 13049T isolated from East Sea sediment, South Korea.</title>
        <authorList>
            <person name="Jung B.K."/>
            <person name="Hong S.-J."/>
            <person name="Shin J.-H."/>
        </authorList>
    </citation>
    <scope>NUCLEOTIDE SEQUENCE [LARGE SCALE GENOMIC DNA]</scope>
    <source>
        <strain evidence="1 2">KCTC 13049</strain>
    </source>
</reference>
<keyword evidence="2" id="KW-1185">Reference proteome</keyword>
<proteinExistence type="predicted"/>
<dbReference type="AlphaFoldDB" id="A0A2Z2K6C4"/>
<gene>
    <name evidence="1" type="ORF">B9T62_05620</name>
</gene>
<organism evidence="1 2">
    <name type="scientific">Paenibacillus donghaensis</name>
    <dbReference type="NCBI Taxonomy" id="414771"/>
    <lineage>
        <taxon>Bacteria</taxon>
        <taxon>Bacillati</taxon>
        <taxon>Bacillota</taxon>
        <taxon>Bacilli</taxon>
        <taxon>Bacillales</taxon>
        <taxon>Paenibacillaceae</taxon>
        <taxon>Paenibacillus</taxon>
    </lineage>
</organism>
<dbReference type="EMBL" id="CP021780">
    <property type="protein sequence ID" value="ASA20324.1"/>
    <property type="molecule type" value="Genomic_DNA"/>
</dbReference>
<protein>
    <submittedName>
        <fullName evidence="1">Uncharacterized protein</fullName>
    </submittedName>
</protein>
<dbReference type="Proteomes" id="UP000249890">
    <property type="component" value="Chromosome"/>
</dbReference>